<dbReference type="Proteomes" id="UP000653411">
    <property type="component" value="Unassembled WGS sequence"/>
</dbReference>
<gene>
    <name evidence="1" type="ORF">GCM10011578_083220</name>
</gene>
<proteinExistence type="predicted"/>
<accession>A0A918CW50</accession>
<protein>
    <submittedName>
        <fullName evidence="1">Uncharacterized protein</fullName>
    </submittedName>
</protein>
<keyword evidence="2" id="KW-1185">Reference proteome</keyword>
<evidence type="ECO:0000313" key="1">
    <source>
        <dbReference type="EMBL" id="GGN38150.1"/>
    </source>
</evidence>
<dbReference type="AlphaFoldDB" id="A0A918CW50"/>
<comment type="caution">
    <text evidence="1">The sequence shown here is derived from an EMBL/GenBank/DDBJ whole genome shotgun (WGS) entry which is preliminary data.</text>
</comment>
<sequence>MATTAAQDIKNRAVTLNGQTAAVNLVGGQTLTGTLDYATVAVEWGGTDYPESLQITVDTIVHTVRLDHVSSVGSDFIVVDEDDDGEG</sequence>
<organism evidence="1 2">
    <name type="scientific">Streptomyces fuscichromogenes</name>
    <dbReference type="NCBI Taxonomy" id="1324013"/>
    <lineage>
        <taxon>Bacteria</taxon>
        <taxon>Bacillati</taxon>
        <taxon>Actinomycetota</taxon>
        <taxon>Actinomycetes</taxon>
        <taxon>Kitasatosporales</taxon>
        <taxon>Streptomycetaceae</taxon>
        <taxon>Streptomyces</taxon>
    </lineage>
</organism>
<name>A0A918CW50_9ACTN</name>
<reference evidence="1" key="1">
    <citation type="journal article" date="2014" name="Int. J. Syst. Evol. Microbiol.">
        <title>Complete genome sequence of Corynebacterium casei LMG S-19264T (=DSM 44701T), isolated from a smear-ripened cheese.</title>
        <authorList>
            <consortium name="US DOE Joint Genome Institute (JGI-PGF)"/>
            <person name="Walter F."/>
            <person name="Albersmeier A."/>
            <person name="Kalinowski J."/>
            <person name="Ruckert C."/>
        </authorList>
    </citation>
    <scope>NUCLEOTIDE SEQUENCE</scope>
    <source>
        <strain evidence="1">CGMCC 4.7110</strain>
    </source>
</reference>
<dbReference type="EMBL" id="BMML01000027">
    <property type="protein sequence ID" value="GGN38150.1"/>
    <property type="molecule type" value="Genomic_DNA"/>
</dbReference>
<dbReference type="RefSeq" id="WP_189268133.1">
    <property type="nucleotide sequence ID" value="NZ_BMML01000027.1"/>
</dbReference>
<evidence type="ECO:0000313" key="2">
    <source>
        <dbReference type="Proteomes" id="UP000653411"/>
    </source>
</evidence>
<reference evidence="1" key="2">
    <citation type="submission" date="2020-09" db="EMBL/GenBank/DDBJ databases">
        <authorList>
            <person name="Sun Q."/>
            <person name="Zhou Y."/>
        </authorList>
    </citation>
    <scope>NUCLEOTIDE SEQUENCE</scope>
    <source>
        <strain evidence="1">CGMCC 4.7110</strain>
    </source>
</reference>